<dbReference type="GO" id="GO:0006351">
    <property type="term" value="P:DNA-templated transcription"/>
    <property type="evidence" value="ECO:0007669"/>
    <property type="project" value="InterPro"/>
</dbReference>
<dbReference type="PROSITE" id="PS00463">
    <property type="entry name" value="ZN2_CY6_FUNGAL_1"/>
    <property type="match status" value="1"/>
</dbReference>
<dbReference type="InterPro" id="IPR052202">
    <property type="entry name" value="Yeast_MetPath_Reg"/>
</dbReference>
<dbReference type="GO" id="GO:0008270">
    <property type="term" value="F:zinc ion binding"/>
    <property type="evidence" value="ECO:0007669"/>
    <property type="project" value="InterPro"/>
</dbReference>
<dbReference type="InterPro" id="IPR001138">
    <property type="entry name" value="Zn2Cys6_DnaBD"/>
</dbReference>
<evidence type="ECO:0000313" key="9">
    <source>
        <dbReference type="EMBL" id="KAH6900005.1"/>
    </source>
</evidence>
<dbReference type="Gene3D" id="4.10.240.10">
    <property type="entry name" value="Zn(2)-C6 fungal-type DNA-binding domain"/>
    <property type="match status" value="1"/>
</dbReference>
<dbReference type="AlphaFoldDB" id="A0A9P9AWQ5"/>
<protein>
    <submittedName>
        <fullName evidence="9">Fungal-specific transcription factor domain-containing protein</fullName>
    </submittedName>
</protein>
<proteinExistence type="predicted"/>
<dbReference type="GO" id="GO:0045944">
    <property type="term" value="P:positive regulation of transcription by RNA polymerase II"/>
    <property type="evidence" value="ECO:0007669"/>
    <property type="project" value="TreeGrafter"/>
</dbReference>
<evidence type="ECO:0000256" key="3">
    <source>
        <dbReference type="ARBA" id="ARBA00022833"/>
    </source>
</evidence>
<comment type="caution">
    <text evidence="9">The sequence shown here is derived from an EMBL/GenBank/DDBJ whole genome shotgun (WGS) entry which is preliminary data.</text>
</comment>
<feature type="domain" description="Zn(2)-C6 fungal-type" evidence="8">
    <location>
        <begin position="17"/>
        <end position="47"/>
    </location>
</feature>
<dbReference type="SMART" id="SM00066">
    <property type="entry name" value="GAL4"/>
    <property type="match status" value="1"/>
</dbReference>
<evidence type="ECO:0000256" key="6">
    <source>
        <dbReference type="ARBA" id="ARBA00023163"/>
    </source>
</evidence>
<keyword evidence="5" id="KW-0238">DNA-binding</keyword>
<dbReference type="SMART" id="SM00906">
    <property type="entry name" value="Fungal_trans"/>
    <property type="match status" value="1"/>
</dbReference>
<evidence type="ECO:0000256" key="7">
    <source>
        <dbReference type="ARBA" id="ARBA00023242"/>
    </source>
</evidence>
<dbReference type="GO" id="GO:0043565">
    <property type="term" value="F:sequence-specific DNA binding"/>
    <property type="evidence" value="ECO:0007669"/>
    <property type="project" value="TreeGrafter"/>
</dbReference>
<sequence length="679" mass="76388">MNSELEPSLIKPSVSKACSRCHARKVKCDQKVPKCSACIRQNDACNITECVAYPFSAIEDLRNQIDHLQARLALVSTTTAQPPLAATLNHLVPPRDSPSQNLDLHKEAEEVGVLAIGGPSPHSDSKYVGSAAGSTFARIFFKQLNLEPPWTTGRLGGSLDQCLSERCAALPPQAIARSYLGAYIARIHVWWPVLQLPILRRTFQSMYQNPRQCTDDQKFMVFIVLALASDEDGQSNSQPGLIDLNDAVAYFQTSLRFFNSFHDHPRDLFGIQAVVLLTIWMLNSASASHNNDLWQLSRYVMSAAIELGLHRHNTDWGFTAEEMEIRNRTWWCAYNLERHVAVITGRVLSIRDHAIHAMLPSPSSLDVLSSTEASAAPVFHKHTVELFRRMISLRRISGRILESIYIARGPDGKAMNTSFQQICARSDEVRKELESWKRQLEELDLKPSREYSEMKVEYCLLQLLLHRPSPTFMIPSRQMISSCSKAASSAVHQWSMIETEFGISAVCRCFKQLHSVLLVGLAALYCDWQNKAMPQSSRTQSVRASHRHENDTAFCLGLIDRGVSHMKAPNLIRYRDLFRAVRSKVYEDATPTDASAYESSIRNTEVPPTRGGAYDTTGVLDFQGDDDMMYPAGESMETYLDQVNDFLEGGMVDMDEALYAWYDVVVQEMQDNRPQGLIS</sequence>
<evidence type="ECO:0000256" key="1">
    <source>
        <dbReference type="ARBA" id="ARBA00004123"/>
    </source>
</evidence>
<dbReference type="EMBL" id="JAGPYM010000001">
    <property type="protein sequence ID" value="KAH6900005.1"/>
    <property type="molecule type" value="Genomic_DNA"/>
</dbReference>
<name>A0A9P9AWQ5_9HYPO</name>
<dbReference type="Pfam" id="PF00172">
    <property type="entry name" value="Zn_clus"/>
    <property type="match status" value="1"/>
</dbReference>
<dbReference type="GO" id="GO:0005634">
    <property type="term" value="C:nucleus"/>
    <property type="evidence" value="ECO:0007669"/>
    <property type="project" value="UniProtKB-SubCell"/>
</dbReference>
<gene>
    <name evidence="9" type="ORF">B0T10DRAFT_469385</name>
</gene>
<reference evidence="9 10" key="1">
    <citation type="journal article" date="2021" name="Nat. Commun.">
        <title>Genetic determinants of endophytism in the Arabidopsis root mycobiome.</title>
        <authorList>
            <person name="Mesny F."/>
            <person name="Miyauchi S."/>
            <person name="Thiergart T."/>
            <person name="Pickel B."/>
            <person name="Atanasova L."/>
            <person name="Karlsson M."/>
            <person name="Huettel B."/>
            <person name="Barry K.W."/>
            <person name="Haridas S."/>
            <person name="Chen C."/>
            <person name="Bauer D."/>
            <person name="Andreopoulos W."/>
            <person name="Pangilinan J."/>
            <person name="LaButti K."/>
            <person name="Riley R."/>
            <person name="Lipzen A."/>
            <person name="Clum A."/>
            <person name="Drula E."/>
            <person name="Henrissat B."/>
            <person name="Kohler A."/>
            <person name="Grigoriev I.V."/>
            <person name="Martin F.M."/>
            <person name="Hacquard S."/>
        </authorList>
    </citation>
    <scope>NUCLEOTIDE SEQUENCE [LARGE SCALE GENOMIC DNA]</scope>
    <source>
        <strain evidence="9 10">MPI-CAGE-CH-0241</strain>
    </source>
</reference>
<evidence type="ECO:0000256" key="5">
    <source>
        <dbReference type="ARBA" id="ARBA00023125"/>
    </source>
</evidence>
<keyword evidence="3" id="KW-0862">Zinc</keyword>
<dbReference type="CDD" id="cd00067">
    <property type="entry name" value="GAL4"/>
    <property type="match status" value="1"/>
</dbReference>
<keyword evidence="2" id="KW-0479">Metal-binding</keyword>
<dbReference type="OrthoDB" id="25921at2759"/>
<keyword evidence="10" id="KW-1185">Reference proteome</keyword>
<accession>A0A9P9AWQ5</accession>
<keyword evidence="6" id="KW-0804">Transcription</keyword>
<dbReference type="Proteomes" id="UP000777438">
    <property type="component" value="Unassembled WGS sequence"/>
</dbReference>
<dbReference type="InterPro" id="IPR036864">
    <property type="entry name" value="Zn2-C6_fun-type_DNA-bd_sf"/>
</dbReference>
<dbReference type="SUPFAM" id="SSF57701">
    <property type="entry name" value="Zn2/Cys6 DNA-binding domain"/>
    <property type="match status" value="1"/>
</dbReference>
<dbReference type="Pfam" id="PF04082">
    <property type="entry name" value="Fungal_trans"/>
    <property type="match status" value="1"/>
</dbReference>
<keyword evidence="7" id="KW-0539">Nucleus</keyword>
<dbReference type="CDD" id="cd12148">
    <property type="entry name" value="fungal_TF_MHR"/>
    <property type="match status" value="1"/>
</dbReference>
<dbReference type="PANTHER" id="PTHR47782">
    <property type="entry name" value="ZN(II)2CYS6 TRANSCRIPTION FACTOR (EUROFUNG)-RELATED"/>
    <property type="match status" value="1"/>
</dbReference>
<evidence type="ECO:0000256" key="2">
    <source>
        <dbReference type="ARBA" id="ARBA00022723"/>
    </source>
</evidence>
<comment type="subcellular location">
    <subcellularLocation>
        <location evidence="1">Nucleus</location>
    </subcellularLocation>
</comment>
<dbReference type="PROSITE" id="PS50048">
    <property type="entry name" value="ZN2_CY6_FUNGAL_2"/>
    <property type="match status" value="1"/>
</dbReference>
<dbReference type="PANTHER" id="PTHR47782:SF14">
    <property type="entry name" value="ZN(II)2CYS6 TRANSCRIPTION FACTOR (EUROFUNG)"/>
    <property type="match status" value="1"/>
</dbReference>
<keyword evidence="4" id="KW-0805">Transcription regulation</keyword>
<evidence type="ECO:0000259" key="8">
    <source>
        <dbReference type="PROSITE" id="PS50048"/>
    </source>
</evidence>
<dbReference type="InterPro" id="IPR007219">
    <property type="entry name" value="XnlR_reg_dom"/>
</dbReference>
<organism evidence="9 10">
    <name type="scientific">Thelonectria olida</name>
    <dbReference type="NCBI Taxonomy" id="1576542"/>
    <lineage>
        <taxon>Eukaryota</taxon>
        <taxon>Fungi</taxon>
        <taxon>Dikarya</taxon>
        <taxon>Ascomycota</taxon>
        <taxon>Pezizomycotina</taxon>
        <taxon>Sordariomycetes</taxon>
        <taxon>Hypocreomycetidae</taxon>
        <taxon>Hypocreales</taxon>
        <taxon>Nectriaceae</taxon>
        <taxon>Thelonectria</taxon>
    </lineage>
</organism>
<evidence type="ECO:0000256" key="4">
    <source>
        <dbReference type="ARBA" id="ARBA00023015"/>
    </source>
</evidence>
<evidence type="ECO:0000313" key="10">
    <source>
        <dbReference type="Proteomes" id="UP000777438"/>
    </source>
</evidence>
<dbReference type="GO" id="GO:0000981">
    <property type="term" value="F:DNA-binding transcription factor activity, RNA polymerase II-specific"/>
    <property type="evidence" value="ECO:0007669"/>
    <property type="project" value="InterPro"/>
</dbReference>